<name>A0A2Z4AD49_9BACT</name>
<proteinExistence type="predicted"/>
<protein>
    <submittedName>
        <fullName evidence="1">Uncharacterized protein</fullName>
    </submittedName>
</protein>
<evidence type="ECO:0000313" key="1">
    <source>
        <dbReference type="EMBL" id="AWT60139.1"/>
    </source>
</evidence>
<reference evidence="1 2" key="1">
    <citation type="submission" date="2018-06" db="EMBL/GenBank/DDBJ databases">
        <title>Draft Genome Sequence of a Novel Marine Bacterium Related to the Verrucomicrobia.</title>
        <authorList>
            <person name="Vosseberg J."/>
            <person name="Martijn J."/>
            <person name="Ettema T.J.G."/>
        </authorList>
    </citation>
    <scope>NUCLEOTIDE SEQUENCE [LARGE SCALE GENOMIC DNA]</scope>
    <source>
        <strain evidence="1">TARA_B100001123</strain>
    </source>
</reference>
<dbReference type="EMBL" id="CP029803">
    <property type="protein sequence ID" value="AWT60139.1"/>
    <property type="molecule type" value="Genomic_DNA"/>
</dbReference>
<sequence>MLTFSVGCAGLECSAPMGNRRQKILILYLDNSALDSKVLAWTQYDGTGKSHPTYGDSDSPPYESGLDALLDGWRVIQFPQLIPSAPGAEYSTSFMQFEYIFEKLEES</sequence>
<evidence type="ECO:0000313" key="2">
    <source>
        <dbReference type="Proteomes" id="UP000247465"/>
    </source>
</evidence>
<dbReference type="KEGG" id="mtar:DF168_01340"/>
<dbReference type="AlphaFoldDB" id="A0A2Z4AD49"/>
<organism evidence="1 2">
    <name type="scientific">Candidatus Moanibacter tarae</name>
    <dbReference type="NCBI Taxonomy" id="2200854"/>
    <lineage>
        <taxon>Bacteria</taxon>
        <taxon>Pseudomonadati</taxon>
        <taxon>Verrucomicrobiota</taxon>
        <taxon>Opitutia</taxon>
        <taxon>Puniceicoccales</taxon>
        <taxon>Puniceicoccales incertae sedis</taxon>
        <taxon>Candidatus Moanibacter</taxon>
    </lineage>
</organism>
<gene>
    <name evidence="1" type="ORF">DF168_01340</name>
</gene>
<accession>A0A2Z4AD49</accession>
<dbReference type="Proteomes" id="UP000247465">
    <property type="component" value="Chromosome"/>
</dbReference>